<feature type="domain" description="START" evidence="1">
    <location>
        <begin position="73"/>
        <end position="189"/>
    </location>
</feature>
<dbReference type="PANTHER" id="PTHR45654:SF20">
    <property type="entry name" value="HOMEOBOX PROTEIN"/>
    <property type="match status" value="1"/>
</dbReference>
<comment type="caution">
    <text evidence="2">The sequence shown here is derived from an EMBL/GenBank/DDBJ whole genome shotgun (WGS) entry which is preliminary data.</text>
</comment>
<evidence type="ECO:0000313" key="2">
    <source>
        <dbReference type="EMBL" id="KAG5579784.1"/>
    </source>
</evidence>
<dbReference type="SUPFAM" id="SSF55961">
    <property type="entry name" value="Bet v1-like"/>
    <property type="match status" value="1"/>
</dbReference>
<dbReference type="Proteomes" id="UP000824120">
    <property type="component" value="Chromosome 10"/>
</dbReference>
<dbReference type="AlphaFoldDB" id="A0A9J5WXT1"/>
<reference evidence="2 3" key="1">
    <citation type="submission" date="2020-09" db="EMBL/GenBank/DDBJ databases">
        <title>De no assembly of potato wild relative species, Solanum commersonii.</title>
        <authorList>
            <person name="Cho K."/>
        </authorList>
    </citation>
    <scope>NUCLEOTIDE SEQUENCE [LARGE SCALE GENOMIC DNA]</scope>
    <source>
        <strain evidence="2">LZ3.2</strain>
        <tissue evidence="2">Leaf</tissue>
    </source>
</reference>
<protein>
    <recommendedName>
        <fullName evidence="1">START domain-containing protein</fullName>
    </recommendedName>
</protein>
<sequence>MMNNSESGSLDKPILINLALNASDECIGWLGVDNLSGIEASFIPIIRMKPEHFTIEATRASCIVAQNCLTLNRWVEIFPCIVGKASTIDVISNGFGENKSAALLLIFLHKHESTDLQIKTELQLISHLVPVWEIKFLRYYKKHVDGLWVFVDVSVDTIQQGSQQCEIQNCRRLPSGCVVQDMFNGYSQA</sequence>
<dbReference type="GO" id="GO:0008289">
    <property type="term" value="F:lipid binding"/>
    <property type="evidence" value="ECO:0007669"/>
    <property type="project" value="InterPro"/>
</dbReference>
<dbReference type="Pfam" id="PF01852">
    <property type="entry name" value="START"/>
    <property type="match status" value="1"/>
</dbReference>
<dbReference type="GO" id="GO:0003677">
    <property type="term" value="F:DNA binding"/>
    <property type="evidence" value="ECO:0007669"/>
    <property type="project" value="UniProtKB-KW"/>
</dbReference>
<evidence type="ECO:0000259" key="1">
    <source>
        <dbReference type="PROSITE" id="PS50848"/>
    </source>
</evidence>
<name>A0A9J5WXT1_SOLCO</name>
<accession>A0A9J5WXT1</accession>
<organism evidence="2 3">
    <name type="scientific">Solanum commersonii</name>
    <name type="common">Commerson's wild potato</name>
    <name type="synonym">Commerson's nightshade</name>
    <dbReference type="NCBI Taxonomy" id="4109"/>
    <lineage>
        <taxon>Eukaryota</taxon>
        <taxon>Viridiplantae</taxon>
        <taxon>Streptophyta</taxon>
        <taxon>Embryophyta</taxon>
        <taxon>Tracheophyta</taxon>
        <taxon>Spermatophyta</taxon>
        <taxon>Magnoliopsida</taxon>
        <taxon>eudicotyledons</taxon>
        <taxon>Gunneridae</taxon>
        <taxon>Pentapetalae</taxon>
        <taxon>asterids</taxon>
        <taxon>lamiids</taxon>
        <taxon>Solanales</taxon>
        <taxon>Solanaceae</taxon>
        <taxon>Solanoideae</taxon>
        <taxon>Solaneae</taxon>
        <taxon>Solanum</taxon>
    </lineage>
</organism>
<dbReference type="InterPro" id="IPR042160">
    <property type="entry name" value="HD-Zip_IV"/>
</dbReference>
<proteinExistence type="predicted"/>
<dbReference type="EMBL" id="JACXVP010000010">
    <property type="protein sequence ID" value="KAG5579784.1"/>
    <property type="molecule type" value="Genomic_DNA"/>
</dbReference>
<dbReference type="PROSITE" id="PS50848">
    <property type="entry name" value="START"/>
    <property type="match status" value="1"/>
</dbReference>
<dbReference type="OrthoDB" id="1304338at2759"/>
<gene>
    <name evidence="2" type="ORF">H5410_050411</name>
</gene>
<dbReference type="InterPro" id="IPR002913">
    <property type="entry name" value="START_lipid-bd_dom"/>
</dbReference>
<keyword evidence="3" id="KW-1185">Reference proteome</keyword>
<dbReference type="PANTHER" id="PTHR45654">
    <property type="entry name" value="HOMEOBOX-LEUCINE ZIPPER PROTEIN MERISTEM L1"/>
    <property type="match status" value="1"/>
</dbReference>
<evidence type="ECO:0000313" key="3">
    <source>
        <dbReference type="Proteomes" id="UP000824120"/>
    </source>
</evidence>